<evidence type="ECO:0000256" key="1">
    <source>
        <dbReference type="ARBA" id="ARBA00004123"/>
    </source>
</evidence>
<evidence type="ECO:0000256" key="4">
    <source>
        <dbReference type="ARBA" id="ARBA00022475"/>
    </source>
</evidence>
<feature type="region of interest" description="Disordered" evidence="12">
    <location>
        <begin position="1"/>
        <end position="54"/>
    </location>
</feature>
<keyword evidence="6" id="KW-0479">Metal-binding</keyword>
<evidence type="ECO:0000256" key="7">
    <source>
        <dbReference type="ARBA" id="ARBA00022837"/>
    </source>
</evidence>
<keyword evidence="4" id="KW-1003">Cell membrane</keyword>
<dbReference type="EMBL" id="BQKI01000003">
    <property type="protein sequence ID" value="GJM91058.1"/>
    <property type="molecule type" value="Genomic_DNA"/>
</dbReference>
<proteinExistence type="inferred from homology"/>
<reference evidence="14" key="2">
    <citation type="submission" date="2021-12" db="EMBL/GenBank/DDBJ databases">
        <title>Resequencing data analysis of finger millet.</title>
        <authorList>
            <person name="Hatakeyama M."/>
            <person name="Aluri S."/>
            <person name="Balachadran M.T."/>
            <person name="Sivarajan S.R."/>
            <person name="Poveda L."/>
            <person name="Shimizu-Inatsugi R."/>
            <person name="Schlapbach R."/>
            <person name="Sreeman S.M."/>
            <person name="Shimizu K.K."/>
        </authorList>
    </citation>
    <scope>NUCLEOTIDE SEQUENCE</scope>
</reference>
<keyword evidence="5" id="KW-0938">Abscisic acid signaling pathway</keyword>
<evidence type="ECO:0000256" key="10">
    <source>
        <dbReference type="ARBA" id="ARBA00023242"/>
    </source>
</evidence>
<dbReference type="InterPro" id="IPR044562">
    <property type="entry name" value="CAR1-11"/>
</dbReference>
<dbReference type="GO" id="GO:0046872">
    <property type="term" value="F:metal ion binding"/>
    <property type="evidence" value="ECO:0007669"/>
    <property type="project" value="UniProtKB-KW"/>
</dbReference>
<dbReference type="GO" id="GO:0009738">
    <property type="term" value="P:abscisic acid-activated signaling pathway"/>
    <property type="evidence" value="ECO:0007669"/>
    <property type="project" value="UniProtKB-KW"/>
</dbReference>
<evidence type="ECO:0000256" key="12">
    <source>
        <dbReference type="SAM" id="MobiDB-lite"/>
    </source>
</evidence>
<dbReference type="InterPro" id="IPR000008">
    <property type="entry name" value="C2_dom"/>
</dbReference>
<keyword evidence="9" id="KW-0472">Membrane</keyword>
<evidence type="ECO:0000256" key="3">
    <source>
        <dbReference type="ARBA" id="ARBA00022468"/>
    </source>
</evidence>
<dbReference type="Gene3D" id="2.60.40.150">
    <property type="entry name" value="C2 domain"/>
    <property type="match status" value="1"/>
</dbReference>
<reference evidence="14" key="1">
    <citation type="journal article" date="2018" name="DNA Res.">
        <title>Multiple hybrid de novo genome assembly of finger millet, an orphan allotetraploid crop.</title>
        <authorList>
            <person name="Hatakeyama M."/>
            <person name="Aluri S."/>
            <person name="Balachadran M.T."/>
            <person name="Sivarajan S.R."/>
            <person name="Patrignani A."/>
            <person name="Gruter S."/>
            <person name="Poveda L."/>
            <person name="Shimizu-Inatsugi R."/>
            <person name="Baeten J."/>
            <person name="Francoijs K.J."/>
            <person name="Nataraja K.N."/>
            <person name="Reddy Y.A.N."/>
            <person name="Phadnis S."/>
            <person name="Ravikumar R.L."/>
            <person name="Schlapbach R."/>
            <person name="Sreeman S.M."/>
            <person name="Shimizu K.K."/>
        </authorList>
    </citation>
    <scope>NUCLEOTIDE SEQUENCE</scope>
</reference>
<comment type="caution">
    <text evidence="14">The sequence shown here is derived from an EMBL/GenBank/DDBJ whole genome shotgun (WGS) entry which is preliminary data.</text>
</comment>
<keyword evidence="3" id="KW-0343">GTPase activation</keyword>
<dbReference type="GO" id="GO:0005634">
    <property type="term" value="C:nucleus"/>
    <property type="evidence" value="ECO:0007669"/>
    <property type="project" value="UniProtKB-SubCell"/>
</dbReference>
<dbReference type="Pfam" id="PF00168">
    <property type="entry name" value="C2"/>
    <property type="match status" value="1"/>
</dbReference>
<organism evidence="14 15">
    <name type="scientific">Eleusine coracana subsp. coracana</name>
    <dbReference type="NCBI Taxonomy" id="191504"/>
    <lineage>
        <taxon>Eukaryota</taxon>
        <taxon>Viridiplantae</taxon>
        <taxon>Streptophyta</taxon>
        <taxon>Embryophyta</taxon>
        <taxon>Tracheophyta</taxon>
        <taxon>Spermatophyta</taxon>
        <taxon>Magnoliopsida</taxon>
        <taxon>Liliopsida</taxon>
        <taxon>Poales</taxon>
        <taxon>Poaceae</taxon>
        <taxon>PACMAD clade</taxon>
        <taxon>Chloridoideae</taxon>
        <taxon>Cynodonteae</taxon>
        <taxon>Eleusininae</taxon>
        <taxon>Eleusine</taxon>
    </lineage>
</organism>
<evidence type="ECO:0000313" key="14">
    <source>
        <dbReference type="EMBL" id="GJM91058.1"/>
    </source>
</evidence>
<dbReference type="AlphaFoldDB" id="A0AAV5BZU5"/>
<keyword evidence="15" id="KW-1185">Reference proteome</keyword>
<sequence>MLPGGVLIEGKGEQGRKPSDFRAFRLSTTTQTDYDPRRNPFLHHHSPADPHHRREGFIYRSIGRSRNPPENSSSGGGRGTATGEMLAHLIGLVKVRVVRGVNLAVRDLCSSDPYVIVRMGKQKLKTRVIKKSTNPEWNEELTLSIEDAAVPIRLEVYDKDTFIDDSMGHAELDIRPLVEIVKMKLQDVADNTVVKKLVPNRQNCLAEESTISISQGKVKQDIVVRLKNVECGEIELQLQWVDEVFDKDTFIDSMDNAERDIPPLQEIVKKLQDVVDNTVVKKLVPNRQLPG</sequence>
<dbReference type="GO" id="GO:0005886">
    <property type="term" value="C:plasma membrane"/>
    <property type="evidence" value="ECO:0007669"/>
    <property type="project" value="UniProtKB-SubCell"/>
</dbReference>
<evidence type="ECO:0000259" key="13">
    <source>
        <dbReference type="PROSITE" id="PS50004"/>
    </source>
</evidence>
<dbReference type="CDD" id="cd04038">
    <property type="entry name" value="C2_ArfGAP"/>
    <property type="match status" value="1"/>
</dbReference>
<dbReference type="PANTHER" id="PTHR45933">
    <property type="entry name" value="PROTEIN C2-DOMAIN ABA-RELATED 4"/>
    <property type="match status" value="1"/>
</dbReference>
<evidence type="ECO:0000256" key="6">
    <source>
        <dbReference type="ARBA" id="ARBA00022723"/>
    </source>
</evidence>
<feature type="domain" description="C2" evidence="13">
    <location>
        <begin position="73"/>
        <end position="190"/>
    </location>
</feature>
<evidence type="ECO:0000256" key="9">
    <source>
        <dbReference type="ARBA" id="ARBA00023136"/>
    </source>
</evidence>
<dbReference type="PROSITE" id="PS50004">
    <property type="entry name" value="C2"/>
    <property type="match status" value="1"/>
</dbReference>
<dbReference type="GO" id="GO:0005096">
    <property type="term" value="F:GTPase activator activity"/>
    <property type="evidence" value="ECO:0007669"/>
    <property type="project" value="UniProtKB-KW"/>
</dbReference>
<evidence type="ECO:0000313" key="15">
    <source>
        <dbReference type="Proteomes" id="UP001054889"/>
    </source>
</evidence>
<evidence type="ECO:0000256" key="11">
    <source>
        <dbReference type="ARBA" id="ARBA00024037"/>
    </source>
</evidence>
<keyword evidence="8" id="KW-0446">Lipid-binding</keyword>
<evidence type="ECO:0000256" key="2">
    <source>
        <dbReference type="ARBA" id="ARBA00004236"/>
    </source>
</evidence>
<keyword evidence="7" id="KW-0106">Calcium</keyword>
<dbReference type="SMART" id="SM00239">
    <property type="entry name" value="C2"/>
    <property type="match status" value="1"/>
</dbReference>
<gene>
    <name evidence="14" type="primary">ga07394</name>
    <name evidence="14" type="ORF">PR202_ga07394</name>
</gene>
<dbReference type="Proteomes" id="UP001054889">
    <property type="component" value="Unassembled WGS sequence"/>
</dbReference>
<accession>A0AAV5BZU5</accession>
<name>A0AAV5BZU5_ELECO</name>
<dbReference type="PANTHER" id="PTHR45933:SF5">
    <property type="entry name" value="PROTEIN C2-DOMAIN ABA-RELATED 4"/>
    <property type="match status" value="1"/>
</dbReference>
<comment type="similarity">
    <text evidence="11">Belongs to the plant CAR protein family.</text>
</comment>
<evidence type="ECO:0000256" key="5">
    <source>
        <dbReference type="ARBA" id="ARBA00022682"/>
    </source>
</evidence>
<dbReference type="GO" id="GO:0008289">
    <property type="term" value="F:lipid binding"/>
    <property type="evidence" value="ECO:0007669"/>
    <property type="project" value="UniProtKB-KW"/>
</dbReference>
<keyword evidence="10" id="KW-0539">Nucleus</keyword>
<feature type="region of interest" description="Disordered" evidence="12">
    <location>
        <begin position="61"/>
        <end position="80"/>
    </location>
</feature>
<dbReference type="SUPFAM" id="SSF49562">
    <property type="entry name" value="C2 domain (Calcium/lipid-binding domain, CaLB)"/>
    <property type="match status" value="1"/>
</dbReference>
<comment type="subcellular location">
    <subcellularLocation>
        <location evidence="2">Cell membrane</location>
    </subcellularLocation>
    <subcellularLocation>
        <location evidence="1">Nucleus</location>
    </subcellularLocation>
</comment>
<dbReference type="InterPro" id="IPR035892">
    <property type="entry name" value="C2_domain_sf"/>
</dbReference>
<evidence type="ECO:0000256" key="8">
    <source>
        <dbReference type="ARBA" id="ARBA00023121"/>
    </source>
</evidence>
<protein>
    <recommendedName>
        <fullName evidence="13">C2 domain-containing protein</fullName>
    </recommendedName>
</protein>
<feature type="compositionally biased region" description="Basic and acidic residues" evidence="12">
    <location>
        <begin position="10"/>
        <end position="23"/>
    </location>
</feature>